<dbReference type="Proteomes" id="UP000037397">
    <property type="component" value="Unassembled WGS sequence"/>
</dbReference>
<dbReference type="RefSeq" id="WP_050670139.1">
    <property type="nucleotide sequence ID" value="NZ_LAIR01000002.1"/>
</dbReference>
<accession>A0A0L6CIX2</accession>
<name>A0A0L6CIX2_9MICO</name>
<proteinExistence type="predicted"/>
<evidence type="ECO:0000313" key="3">
    <source>
        <dbReference type="Proteomes" id="UP000037397"/>
    </source>
</evidence>
<dbReference type="PANTHER" id="PTHR37507">
    <property type="entry name" value="SPORULATION PROTEIN YDCC"/>
    <property type="match status" value="1"/>
</dbReference>
<feature type="region of interest" description="Disordered" evidence="1">
    <location>
        <begin position="246"/>
        <end position="278"/>
    </location>
</feature>
<evidence type="ECO:0000256" key="1">
    <source>
        <dbReference type="SAM" id="MobiDB-lite"/>
    </source>
</evidence>
<organism evidence="2 3">
    <name type="scientific">Luteipulveratus halotolerans</name>
    <dbReference type="NCBI Taxonomy" id="1631356"/>
    <lineage>
        <taxon>Bacteria</taxon>
        <taxon>Bacillati</taxon>
        <taxon>Actinomycetota</taxon>
        <taxon>Actinomycetes</taxon>
        <taxon>Micrococcales</taxon>
        <taxon>Dermacoccaceae</taxon>
        <taxon>Luteipulveratus</taxon>
    </lineage>
</organism>
<dbReference type="InterPro" id="IPR052944">
    <property type="entry name" value="Sporulation_related"/>
</dbReference>
<gene>
    <name evidence="2" type="ORF">VV01_12285</name>
</gene>
<dbReference type="SUPFAM" id="SSF89392">
    <property type="entry name" value="Prokaryotic lipoproteins and lipoprotein localization factors"/>
    <property type="match status" value="1"/>
</dbReference>
<evidence type="ECO:0008006" key="4">
    <source>
        <dbReference type="Google" id="ProtNLM"/>
    </source>
</evidence>
<dbReference type="Gene3D" id="2.50.20.10">
    <property type="entry name" value="Lipoprotein localisation LolA/LolB/LppX"/>
    <property type="match status" value="1"/>
</dbReference>
<dbReference type="OrthoDB" id="4822274at2"/>
<dbReference type="AlphaFoldDB" id="A0A0L6CIX2"/>
<dbReference type="STRING" id="1631356.VV01_12285"/>
<feature type="compositionally biased region" description="Basic and acidic residues" evidence="1">
    <location>
        <begin position="257"/>
        <end position="274"/>
    </location>
</feature>
<dbReference type="EMBL" id="LAIR01000002">
    <property type="protein sequence ID" value="KNX37751.1"/>
    <property type="molecule type" value="Genomic_DNA"/>
</dbReference>
<evidence type="ECO:0000313" key="2">
    <source>
        <dbReference type="EMBL" id="KNX37751.1"/>
    </source>
</evidence>
<comment type="caution">
    <text evidence="2">The sequence shown here is derived from an EMBL/GenBank/DDBJ whole genome shotgun (WGS) entry which is preliminary data.</text>
</comment>
<dbReference type="InterPro" id="IPR029046">
    <property type="entry name" value="LolA/LolB/LppX"/>
</dbReference>
<sequence length="369" mass="38160">MSLLADHPSLRWTAPVTVAACLIGGSAVAGRMAASADTELPSRTAAQLMTDVQNARVDGLSGTVTTSVDLGLPALPSIAGHSSSELSSLVSGSHTLRVWASGEDKARVALLGSDGESDVIRNGKDVWVWSSQAKKATHLTLGDQKRARAQSPVPATPQEATNALLTGLRPSTDVSVGPTTTVAGRSAYELVLRPKQSGTLVKDVRVAIDGKTKVPLRLQVHSTKIADPAVEIGFTAVDFGKPDASRFAFNPPPGTDVRTKTVAPHDRSATDADKAPVPGRLNDLLKATQPNVVGTGWSSVLTATLPKASGSGNDSPDVAQLATMLPRVQGSWGSGHQLTGTLFTVLVTDDGRLLAGAVPPQTLYAAAAR</sequence>
<reference evidence="3" key="1">
    <citation type="submission" date="2015-03" db="EMBL/GenBank/DDBJ databases">
        <title>Luteipulveratus halotolerans sp. nov., a novel actinobacterium (Dermacoccaceae) from Sarawak, Malaysia.</title>
        <authorList>
            <person name="Juboi H."/>
            <person name="Basik A."/>
            <person name="Shamsul S.S."/>
            <person name="Arnold P."/>
            <person name="Schmitt E.K."/>
            <person name="Sanglier J.-J."/>
            <person name="Yeo T."/>
        </authorList>
    </citation>
    <scope>NUCLEOTIDE SEQUENCE [LARGE SCALE GENOMIC DNA]</scope>
    <source>
        <strain evidence="3">C296001</strain>
    </source>
</reference>
<keyword evidence="3" id="KW-1185">Reference proteome</keyword>
<dbReference type="PANTHER" id="PTHR37507:SF2">
    <property type="entry name" value="SPORULATION PROTEIN YDCC"/>
    <property type="match status" value="1"/>
</dbReference>
<protein>
    <recommendedName>
        <fullName evidence="4">MucB/RseB N-terminal domain-containing protein</fullName>
    </recommendedName>
</protein>